<dbReference type="EMBL" id="SSSN01000007">
    <property type="protein sequence ID" value="THG33986.1"/>
    <property type="molecule type" value="Genomic_DNA"/>
</dbReference>
<keyword evidence="2" id="KW-1133">Transmembrane helix</keyword>
<gene>
    <name evidence="3" type="ORF">E6C70_11220</name>
</gene>
<keyword evidence="2" id="KW-0472">Membrane</keyword>
<keyword evidence="2" id="KW-0812">Transmembrane</keyword>
<proteinExistence type="predicted"/>
<evidence type="ECO:0000313" key="4">
    <source>
        <dbReference type="Proteomes" id="UP000307380"/>
    </source>
</evidence>
<evidence type="ECO:0000256" key="2">
    <source>
        <dbReference type="SAM" id="Phobius"/>
    </source>
</evidence>
<comment type="caution">
    <text evidence="3">The sequence shown here is derived from an EMBL/GenBank/DDBJ whole genome shotgun (WGS) entry which is preliminary data.</text>
</comment>
<protein>
    <recommendedName>
        <fullName evidence="5">Bacterial Ig-like domain-containing protein</fullName>
    </recommendedName>
</protein>
<organism evidence="3 4">
    <name type="scientific">Orlajensenia flava</name>
    <dbReference type="NCBI Taxonomy" id="2565934"/>
    <lineage>
        <taxon>Bacteria</taxon>
        <taxon>Bacillati</taxon>
        <taxon>Actinomycetota</taxon>
        <taxon>Actinomycetes</taxon>
        <taxon>Micrococcales</taxon>
        <taxon>Microbacteriaceae</taxon>
        <taxon>Orlajensenia</taxon>
    </lineage>
</organism>
<keyword evidence="4" id="KW-1185">Reference proteome</keyword>
<feature type="transmembrane region" description="Helical" evidence="2">
    <location>
        <begin position="243"/>
        <end position="262"/>
    </location>
</feature>
<name>A0A4S4FWH1_9MICO</name>
<evidence type="ECO:0008006" key="5">
    <source>
        <dbReference type="Google" id="ProtNLM"/>
    </source>
</evidence>
<sequence length="276" mass="28311">MFDGSISTALTSGDGSIQVFWITDLTLNVVPPPLVVTASESPHPLDVTVTNGTQDSFPPPTGFVSWSSTEPSDQFTDAGVIMTKADNRTLSVWWNGNPSTTQTFSVEVAPGPAVGLAILNTPTTATAGEQVTINVAGVDAFGNPFGDASSEATYTSNVPSDTFDASSPNLVTMTALGEHIITASYGELMPATITITVTAASVVDPPDDNGAQPGAGSTGSPPSDRAQKSAAAQLARTGTTIPVGFIAVGLLALGGGMISLLIHQRRKRSKAHTTPR</sequence>
<reference evidence="3 4" key="1">
    <citation type="submission" date="2019-04" db="EMBL/GenBank/DDBJ databases">
        <authorList>
            <person name="Jiang L."/>
        </authorList>
    </citation>
    <scope>NUCLEOTIDE SEQUENCE [LARGE SCALE GENOMIC DNA]</scope>
    <source>
        <strain evidence="3 4">YIM 131861</strain>
    </source>
</reference>
<feature type="region of interest" description="Disordered" evidence="1">
    <location>
        <begin position="204"/>
        <end position="233"/>
    </location>
</feature>
<dbReference type="Proteomes" id="UP000307380">
    <property type="component" value="Unassembled WGS sequence"/>
</dbReference>
<accession>A0A4S4FWH1</accession>
<evidence type="ECO:0000256" key="1">
    <source>
        <dbReference type="SAM" id="MobiDB-lite"/>
    </source>
</evidence>
<evidence type="ECO:0000313" key="3">
    <source>
        <dbReference type="EMBL" id="THG33986.1"/>
    </source>
</evidence>
<dbReference type="AlphaFoldDB" id="A0A4S4FWH1"/>